<accession>A0A919GBR7</accession>
<comment type="caution">
    <text evidence="1">The sequence shown here is derived from an EMBL/GenBank/DDBJ whole genome shotgun (WGS) entry which is preliminary data.</text>
</comment>
<dbReference type="EMBL" id="BNCD01000010">
    <property type="protein sequence ID" value="GHH81091.1"/>
    <property type="molecule type" value="Genomic_DNA"/>
</dbReference>
<keyword evidence="2" id="KW-1185">Reference proteome</keyword>
<evidence type="ECO:0000313" key="1">
    <source>
        <dbReference type="EMBL" id="GHH81091.1"/>
    </source>
</evidence>
<reference evidence="1" key="1">
    <citation type="journal article" date="2014" name="Int. J. Syst. Evol. Microbiol.">
        <title>Complete genome sequence of Corynebacterium casei LMG S-19264T (=DSM 44701T), isolated from a smear-ripened cheese.</title>
        <authorList>
            <consortium name="US DOE Joint Genome Institute (JGI-PGF)"/>
            <person name="Walter F."/>
            <person name="Albersmeier A."/>
            <person name="Kalinowski J."/>
            <person name="Ruckert C."/>
        </authorList>
    </citation>
    <scope>NUCLEOTIDE SEQUENCE</scope>
    <source>
        <strain evidence="1">JCM 5069</strain>
    </source>
</reference>
<name>A0A919GBR7_9ACTN</name>
<evidence type="ECO:0000313" key="2">
    <source>
        <dbReference type="Proteomes" id="UP000603708"/>
    </source>
</evidence>
<organism evidence="1 2">
    <name type="scientific">Streptomyces sulfonofaciens</name>
    <dbReference type="NCBI Taxonomy" id="68272"/>
    <lineage>
        <taxon>Bacteria</taxon>
        <taxon>Bacillati</taxon>
        <taxon>Actinomycetota</taxon>
        <taxon>Actinomycetes</taxon>
        <taxon>Kitasatosporales</taxon>
        <taxon>Streptomycetaceae</taxon>
        <taxon>Streptomyces</taxon>
    </lineage>
</organism>
<gene>
    <name evidence="1" type="ORF">GCM10018793_37790</name>
</gene>
<dbReference type="AlphaFoldDB" id="A0A919GBR7"/>
<protein>
    <submittedName>
        <fullName evidence="1">Uncharacterized protein</fullName>
    </submittedName>
</protein>
<dbReference type="Proteomes" id="UP000603708">
    <property type="component" value="Unassembled WGS sequence"/>
</dbReference>
<reference evidence="1" key="2">
    <citation type="submission" date="2020-09" db="EMBL/GenBank/DDBJ databases">
        <authorList>
            <person name="Sun Q."/>
            <person name="Ohkuma M."/>
        </authorList>
    </citation>
    <scope>NUCLEOTIDE SEQUENCE</scope>
    <source>
        <strain evidence="1">JCM 5069</strain>
    </source>
</reference>
<sequence length="139" mass="15014">MPVVRPRRERFPLCAAGPRKGLDEHEDALRMADSKSILINPGRVLRGYRPDSIAPVLLRLSSATLALLFRMAAAAPGGERARRVPPRRLRVSCWPCSTKVVRMVLSTPPQTRLSPSRGRAAAVAETWAGRVPAAGDGAA</sequence>
<proteinExistence type="predicted"/>